<evidence type="ECO:0000313" key="2">
    <source>
        <dbReference type="EMBL" id="MWV46657.1"/>
    </source>
</evidence>
<protein>
    <submittedName>
        <fullName evidence="2">Glycoside hydrolase</fullName>
    </submittedName>
</protein>
<dbReference type="GO" id="GO:0006013">
    <property type="term" value="P:mannose metabolic process"/>
    <property type="evidence" value="ECO:0007669"/>
    <property type="project" value="InterPro"/>
</dbReference>
<dbReference type="AlphaFoldDB" id="A0A7X3LIZ0"/>
<dbReference type="InterPro" id="IPR000602">
    <property type="entry name" value="Glyco_hydro_38_N"/>
</dbReference>
<keyword evidence="2" id="KW-0378">Hydrolase</keyword>
<feature type="domain" description="Glycoside hydrolase family 38 N-terminal" evidence="1">
    <location>
        <begin position="13"/>
        <end position="310"/>
    </location>
</feature>
<sequence>MYLMNRLGRKWRIFVIHHSHTDIGYTERQERIEQYHVDFIRQAVMISKAMRSGKHDDWKGFKWTCETFWAVERFLGEASDEEKSDFAEAVRQGDIELSGTYLNMTELADEDLLRSIHAKAAAYGRSIGCPVDSAMTADINGYSWGYAKSLLDAGIQHLFSCIHTHHGMFALGRKQIPFWWETPGGEKLLVWNGEHYMFGNELGFCPDGVGSYMIRDEFHTPAIVNNREEIMETRIGRYLLKLEEEGYPYDFVPVMVSGLATDNGSPNGEIASAIQAWNREHGGEVQVQMSTLSRFFSHLKEQETEIPVYRGDWPDWWSDGVNSTPMHTQLFRDAQRTLRRVKQLDPQQQLIGIQELADIEQQLVMYAEHTWGFHASVHSPWEWNVQMLEVRKLAYAANASRMAHGALDKVQNGQGGSLLRPGRAFRYRVVNTEPVACKQYAVLEWDGFENERFKEGLEVIDEESGRKVPHQAGNQQVSIEVELKPGEQRRYSLRPMKAEKSGTTSNLKLVGADTVYDMEDIYSSGTAKDAVLVSEQGAESPYVKIRWGEEGIISWVNKATGEELIRNDRKHGAFTPVYEYTPAVGPVTSSTMYAARSGMGRNRKGLNVQRSTGRMVKAKAVSNGPLFGVVELQFETRGMSCYSVFLKLYATSGRVDASVRFHKDSVWEPENVYISLPFTSGSTDAETLWLDKAGGPLRPWIDQLPGTLLDYSCIQEGWAYVGQNGSVMVAAPDTPLVQLGPLEYGQRMLHSQQKPGAETTRPLYIWAMSNYWETNFKATLGGFYEFRYVIEWNKDIHTPEQAIGQCRAMSSGFAVWRIEPDGTCNS</sequence>
<organism evidence="2 3">
    <name type="scientific">Paenibacillus dendrobii</name>
    <dbReference type="NCBI Taxonomy" id="2691084"/>
    <lineage>
        <taxon>Bacteria</taxon>
        <taxon>Bacillati</taxon>
        <taxon>Bacillota</taxon>
        <taxon>Bacilli</taxon>
        <taxon>Bacillales</taxon>
        <taxon>Paenibacillaceae</taxon>
        <taxon>Paenibacillus</taxon>
    </lineage>
</organism>
<name>A0A7X3LIZ0_9BACL</name>
<reference evidence="2 3" key="1">
    <citation type="submission" date="2019-12" db="EMBL/GenBank/DDBJ databases">
        <title>Paenibacillus sp. nov., an endophytic bacterium isolated from the stem of Dendrobium.</title>
        <authorList>
            <person name="Zhao R."/>
        </authorList>
    </citation>
    <scope>NUCLEOTIDE SEQUENCE [LARGE SCALE GENOMIC DNA]</scope>
    <source>
        <strain evidence="2 3">HJL G12</strain>
    </source>
</reference>
<dbReference type="GO" id="GO:0004559">
    <property type="term" value="F:alpha-mannosidase activity"/>
    <property type="evidence" value="ECO:0007669"/>
    <property type="project" value="InterPro"/>
</dbReference>
<dbReference type="Gene3D" id="3.20.110.10">
    <property type="entry name" value="Glycoside hydrolase 38, N terminal domain"/>
    <property type="match status" value="1"/>
</dbReference>
<gene>
    <name evidence="2" type="ORF">GRF59_23900</name>
</gene>
<evidence type="ECO:0000259" key="1">
    <source>
        <dbReference type="Pfam" id="PF01074"/>
    </source>
</evidence>
<dbReference type="InterPro" id="IPR027291">
    <property type="entry name" value="Glyco_hydro_38_N_sf"/>
</dbReference>
<accession>A0A7X3LIZ0</accession>
<dbReference type="EMBL" id="WUBI01000004">
    <property type="protein sequence ID" value="MWV46657.1"/>
    <property type="molecule type" value="Genomic_DNA"/>
</dbReference>
<proteinExistence type="predicted"/>
<dbReference type="InterPro" id="IPR011330">
    <property type="entry name" value="Glyco_hydro/deAcase_b/a-brl"/>
</dbReference>
<dbReference type="SUPFAM" id="SSF88713">
    <property type="entry name" value="Glycoside hydrolase/deacetylase"/>
    <property type="match status" value="1"/>
</dbReference>
<dbReference type="CDD" id="cd10791">
    <property type="entry name" value="GH38N_AMII_like_1"/>
    <property type="match status" value="1"/>
</dbReference>
<comment type="caution">
    <text evidence="2">The sequence shown here is derived from an EMBL/GenBank/DDBJ whole genome shotgun (WGS) entry which is preliminary data.</text>
</comment>
<dbReference type="Pfam" id="PF01074">
    <property type="entry name" value="Glyco_hydro_38N"/>
    <property type="match status" value="1"/>
</dbReference>
<keyword evidence="3" id="KW-1185">Reference proteome</keyword>
<evidence type="ECO:0000313" key="3">
    <source>
        <dbReference type="Proteomes" id="UP000460318"/>
    </source>
</evidence>
<dbReference type="Proteomes" id="UP000460318">
    <property type="component" value="Unassembled WGS sequence"/>
</dbReference>